<dbReference type="VEuPathDB" id="FungiDB:AB675_8469"/>
<dbReference type="AlphaFoldDB" id="A0A0N1HGD4"/>
<reference evidence="2 3" key="1">
    <citation type="submission" date="2015-06" db="EMBL/GenBank/DDBJ databases">
        <title>Draft genome of the ant-associated black yeast Phialophora attae CBS 131958.</title>
        <authorList>
            <person name="Moreno L.F."/>
            <person name="Stielow B.J."/>
            <person name="de Hoog S."/>
            <person name="Vicente V.A."/>
            <person name="Weiss V.A."/>
            <person name="de Vries M."/>
            <person name="Cruz L.M."/>
            <person name="Souza E.M."/>
        </authorList>
    </citation>
    <scope>NUCLEOTIDE SEQUENCE [LARGE SCALE GENOMIC DNA]</scope>
    <source>
        <strain evidence="2 3">CBS 131958</strain>
    </source>
</reference>
<name>A0A0N1HGD4_9EURO</name>
<evidence type="ECO:0000256" key="1">
    <source>
        <dbReference type="SAM" id="MobiDB-lite"/>
    </source>
</evidence>
<protein>
    <submittedName>
        <fullName evidence="2">Uncharacterized protein</fullName>
    </submittedName>
</protein>
<feature type="compositionally biased region" description="Low complexity" evidence="1">
    <location>
        <begin position="198"/>
        <end position="215"/>
    </location>
</feature>
<dbReference type="RefSeq" id="XP_018004567.1">
    <property type="nucleotide sequence ID" value="XM_018148917.1"/>
</dbReference>
<keyword evidence="3" id="KW-1185">Reference proteome</keyword>
<evidence type="ECO:0000313" key="2">
    <source>
        <dbReference type="EMBL" id="KPI44604.1"/>
    </source>
</evidence>
<dbReference type="EMBL" id="LFJN01000003">
    <property type="protein sequence ID" value="KPI44604.1"/>
    <property type="molecule type" value="Genomic_DNA"/>
</dbReference>
<comment type="caution">
    <text evidence="2">The sequence shown here is derived from an EMBL/GenBank/DDBJ whole genome shotgun (WGS) entry which is preliminary data.</text>
</comment>
<feature type="region of interest" description="Disordered" evidence="1">
    <location>
        <begin position="192"/>
        <end position="215"/>
    </location>
</feature>
<dbReference type="Proteomes" id="UP000038010">
    <property type="component" value="Unassembled WGS sequence"/>
</dbReference>
<evidence type="ECO:0000313" key="3">
    <source>
        <dbReference type="Proteomes" id="UP000038010"/>
    </source>
</evidence>
<dbReference type="GeneID" id="28740796"/>
<accession>A0A0N1HGD4</accession>
<sequence length="594" mass="62093">MTSLSETSTSTATTFFLQPSALPASGGVRKRAYDSTLDLIYLDRVTGLQFLDASTAGSLNLRPQAFVLSGQNLVTSSLSLRLIVNTELQIYGAAGIPLSDLFQWEFHPDVRSAEIAFVASAPEYSNLANVSFYVEPNCTITDGQLLACALYELGSDVSQMQLLPNSQSMFIGAPGLGRQAQEVHIVPTQDVGTAGNITSTETSRGSGDTTSSSTATISSISSVTTPSIPLPTPEAPGAFWLYAPSYAGGYYVKLANYSGYQVLVLSETQQAAQQFVLHDTQNSSLLTASSNLTLMVQGYLGNDGPGWQMLFSPSTQAANAAAFNPSRSNYIESVCSVSSDGQLICSAAVQSQAPVSTSVVYDDSSDGYVVYLGPGGSPNTQTLDLYIVYVPEPANSSAVTTTPFSPSSDASATETTLQTMTITTITSTEYIALYVTFDQTLSGGTVIPTSSPAGTETNTLTRTYTITTVTSTDTDVAYTTGTSTLSGGTIIITSSPTATAFRTTTQTLYLTPVTFTTTIFYYTTALGSDGTYYVRPTSDDVQTVVQTLTVTPEASSVATTATSTAGLVSTISSTVTTIPLSSSSDADAAPTTTG</sequence>
<gene>
    <name evidence="2" type="ORF">AB675_8469</name>
</gene>
<proteinExistence type="predicted"/>
<organism evidence="2 3">
    <name type="scientific">Cyphellophora attinorum</name>
    <dbReference type="NCBI Taxonomy" id="1664694"/>
    <lineage>
        <taxon>Eukaryota</taxon>
        <taxon>Fungi</taxon>
        <taxon>Dikarya</taxon>
        <taxon>Ascomycota</taxon>
        <taxon>Pezizomycotina</taxon>
        <taxon>Eurotiomycetes</taxon>
        <taxon>Chaetothyriomycetidae</taxon>
        <taxon>Chaetothyriales</taxon>
        <taxon>Cyphellophoraceae</taxon>
        <taxon>Cyphellophora</taxon>
    </lineage>
</organism>